<gene>
    <name evidence="4" type="ORF">H6H04_12850</name>
</gene>
<dbReference type="Pfam" id="PF14312">
    <property type="entry name" value="FG-GAP_2"/>
    <property type="match status" value="3"/>
</dbReference>
<dbReference type="InterPro" id="IPR013519">
    <property type="entry name" value="Int_alpha_beta-p"/>
</dbReference>
<dbReference type="SMART" id="SM00191">
    <property type="entry name" value="Int_alpha"/>
    <property type="match status" value="4"/>
</dbReference>
<accession>A0ABR6Y4T6</accession>
<comment type="caution">
    <text evidence="4">The sequence shown here is derived from an EMBL/GenBank/DDBJ whole genome shotgun (WGS) entry which is preliminary data.</text>
</comment>
<protein>
    <submittedName>
        <fullName evidence="4">T9SS type A sorting domain-containing protein</fullName>
    </submittedName>
</protein>
<dbReference type="PROSITE" id="PS51470">
    <property type="entry name" value="FG_GAP"/>
    <property type="match status" value="1"/>
</dbReference>
<evidence type="ECO:0000259" key="3">
    <source>
        <dbReference type="Pfam" id="PF18962"/>
    </source>
</evidence>
<dbReference type="NCBIfam" id="TIGR04183">
    <property type="entry name" value="Por_Secre_tail"/>
    <property type="match status" value="1"/>
</dbReference>
<feature type="signal peptide" evidence="2">
    <location>
        <begin position="1"/>
        <end position="21"/>
    </location>
</feature>
<keyword evidence="5" id="KW-1185">Reference proteome</keyword>
<dbReference type="PANTHER" id="PTHR36220">
    <property type="entry name" value="UNNAMED PRODUCT"/>
    <property type="match status" value="1"/>
</dbReference>
<keyword evidence="1 2" id="KW-0732">Signal</keyword>
<reference evidence="4 5" key="1">
    <citation type="submission" date="2020-08" db="EMBL/GenBank/DDBJ databases">
        <title>Winogradskyella ouciana sp. nov., isolated from the hadal seawater of the Mariana Trench.</title>
        <authorList>
            <person name="He X."/>
        </authorList>
    </citation>
    <scope>NUCLEOTIDE SEQUENCE [LARGE SCALE GENOMIC DNA]</scope>
    <source>
        <strain evidence="4 5">KCTC 22026</strain>
    </source>
</reference>
<dbReference type="InterPro" id="IPR026444">
    <property type="entry name" value="Secre_tail"/>
</dbReference>
<dbReference type="Gene3D" id="2.60.40.3080">
    <property type="match status" value="1"/>
</dbReference>
<dbReference type="InterPro" id="IPR011043">
    <property type="entry name" value="Gal_Oxase/kelch_b-propeller"/>
</dbReference>
<dbReference type="PANTHER" id="PTHR36220:SF1">
    <property type="entry name" value="GAMMA TUBULIN COMPLEX COMPONENT C-TERMINAL DOMAIN-CONTAINING PROTEIN"/>
    <property type="match status" value="1"/>
</dbReference>
<dbReference type="InterPro" id="IPR015915">
    <property type="entry name" value="Kelch-typ_b-propeller"/>
</dbReference>
<dbReference type="InterPro" id="IPR013517">
    <property type="entry name" value="FG-GAP"/>
</dbReference>
<evidence type="ECO:0000256" key="1">
    <source>
        <dbReference type="ARBA" id="ARBA00022729"/>
    </source>
</evidence>
<evidence type="ECO:0000313" key="5">
    <source>
        <dbReference type="Proteomes" id="UP000607435"/>
    </source>
</evidence>
<sequence length="499" mass="53562">MNLKYTILLFFLLFSSFLLSAQWMQIGNDIDGEAINDQSGWSVCLSANGNTVIVGAPYNDANGSASGHVRIFENNVNTWQQKGNNINGVAASDQFGFSVSISGDGNTIAIGAPDNNDNGFEAGHVRVYNFQGNDWVQIGNNIIGEAFSDHSGYSVSLSDDGNRLAIGAPDNGLVENVGSNYGQVRVYENQSGNWVQIGNDIDGENPEDNSGIAVSLSADGSIVAIGAPNNNDAAQGAGQVRVYTFETDTWVQIGEDIDGVALNDKFGSAISLNDQGNILAVGALDHAGIGQVRVFENLANTWTQIGSAIDGEAIDDEFGFSVSLNAEGTILAVGARYNSDFTLDAGHTRIFKNQSGNWQQIDADIDGEASQDRSGNSVSLSANGNIIAIGAYLNDGNGSNTGHVRLFSNDNILNLETVNLQDKLTVYPNPVTTQIHIDLKDINKHFNVQLYNMHGKLLYSQYQTNANHITINTTSFSEGIYVLKLQLDKTLKTLKMIKQ</sequence>
<feature type="domain" description="Secretion system C-terminal sorting" evidence="3">
    <location>
        <begin position="426"/>
        <end position="496"/>
    </location>
</feature>
<evidence type="ECO:0000256" key="2">
    <source>
        <dbReference type="SAM" id="SignalP"/>
    </source>
</evidence>
<dbReference type="SUPFAM" id="SSF50965">
    <property type="entry name" value="Galactose oxidase, central domain"/>
    <property type="match status" value="2"/>
</dbReference>
<organism evidence="4 5">
    <name type="scientific">Winogradskyella echinorum</name>
    <dbReference type="NCBI Taxonomy" id="538189"/>
    <lineage>
        <taxon>Bacteria</taxon>
        <taxon>Pseudomonadati</taxon>
        <taxon>Bacteroidota</taxon>
        <taxon>Flavobacteriia</taxon>
        <taxon>Flavobacteriales</taxon>
        <taxon>Flavobacteriaceae</taxon>
        <taxon>Winogradskyella</taxon>
    </lineage>
</organism>
<dbReference type="EMBL" id="JACOME010000003">
    <property type="protein sequence ID" value="MBC3847278.1"/>
    <property type="molecule type" value="Genomic_DNA"/>
</dbReference>
<name>A0ABR6Y4T6_9FLAO</name>
<dbReference type="RefSeq" id="WP_186846390.1">
    <property type="nucleotide sequence ID" value="NZ_JACOME010000003.1"/>
</dbReference>
<feature type="chain" id="PRO_5046973449" evidence="2">
    <location>
        <begin position="22"/>
        <end position="499"/>
    </location>
</feature>
<dbReference type="Proteomes" id="UP000607435">
    <property type="component" value="Unassembled WGS sequence"/>
</dbReference>
<evidence type="ECO:0000313" key="4">
    <source>
        <dbReference type="EMBL" id="MBC3847278.1"/>
    </source>
</evidence>
<dbReference type="Pfam" id="PF18962">
    <property type="entry name" value="Por_Secre_tail"/>
    <property type="match status" value="1"/>
</dbReference>
<proteinExistence type="predicted"/>
<dbReference type="InterPro" id="IPR015943">
    <property type="entry name" value="WD40/YVTN_repeat-like_dom_sf"/>
</dbReference>
<dbReference type="Gene3D" id="2.130.10.10">
    <property type="entry name" value="YVTN repeat-like/Quinoprotein amine dehydrogenase"/>
    <property type="match status" value="1"/>
</dbReference>
<dbReference type="Gene3D" id="2.120.10.80">
    <property type="entry name" value="Kelch-type beta propeller"/>
    <property type="match status" value="1"/>
</dbReference>